<feature type="non-terminal residue" evidence="1">
    <location>
        <position position="237"/>
    </location>
</feature>
<dbReference type="AlphaFoldDB" id="A0AAN7H7P7"/>
<comment type="caution">
    <text evidence="1">The sequence shown here is derived from an EMBL/GenBank/DDBJ whole genome shotgun (WGS) entry which is preliminary data.</text>
</comment>
<evidence type="ECO:0000313" key="2">
    <source>
        <dbReference type="Proteomes" id="UP001303760"/>
    </source>
</evidence>
<dbReference type="EMBL" id="MU860372">
    <property type="protein sequence ID" value="KAK4234422.1"/>
    <property type="molecule type" value="Genomic_DNA"/>
</dbReference>
<sequence length="237" mass="25194">MTSTVTVSSGTSTVTRTVDPFTISITRNNIGPLTTVFTPQPECGDCFIGPTPQQYNLCDAYSTDCYGRPRPCLPSSSQWSKWAFYSPGLLCPAGWTTATVVSSDMTDSVRALNIISLLASEETAAFCCPTGFTFSYPTIIPSLATGPPRCISGIFEGGFLYRTCHPAALAGPITETTTAAVGTGKNTFLTTRYTTIQETFSADGSVSTTSVAGIFVTEYTTQAWLTAFTRAPAIQLV</sequence>
<organism evidence="1 2">
    <name type="scientific">Achaetomium macrosporum</name>
    <dbReference type="NCBI Taxonomy" id="79813"/>
    <lineage>
        <taxon>Eukaryota</taxon>
        <taxon>Fungi</taxon>
        <taxon>Dikarya</taxon>
        <taxon>Ascomycota</taxon>
        <taxon>Pezizomycotina</taxon>
        <taxon>Sordariomycetes</taxon>
        <taxon>Sordariomycetidae</taxon>
        <taxon>Sordariales</taxon>
        <taxon>Chaetomiaceae</taxon>
        <taxon>Achaetomium</taxon>
    </lineage>
</organism>
<dbReference type="Proteomes" id="UP001303760">
    <property type="component" value="Unassembled WGS sequence"/>
</dbReference>
<accession>A0AAN7H7P7</accession>
<reference evidence="1" key="2">
    <citation type="submission" date="2023-05" db="EMBL/GenBank/DDBJ databases">
        <authorList>
            <consortium name="Lawrence Berkeley National Laboratory"/>
            <person name="Steindorff A."/>
            <person name="Hensen N."/>
            <person name="Bonometti L."/>
            <person name="Westerberg I."/>
            <person name="Brannstrom I.O."/>
            <person name="Guillou S."/>
            <person name="Cros-Aarteil S."/>
            <person name="Calhoun S."/>
            <person name="Haridas S."/>
            <person name="Kuo A."/>
            <person name="Mondo S."/>
            <person name="Pangilinan J."/>
            <person name="Riley R."/>
            <person name="Labutti K."/>
            <person name="Andreopoulos B."/>
            <person name="Lipzen A."/>
            <person name="Chen C."/>
            <person name="Yanf M."/>
            <person name="Daum C."/>
            <person name="Ng V."/>
            <person name="Clum A."/>
            <person name="Ohm R."/>
            <person name="Martin F."/>
            <person name="Silar P."/>
            <person name="Natvig D."/>
            <person name="Lalanne C."/>
            <person name="Gautier V."/>
            <person name="Ament-Velasquez S.L."/>
            <person name="Kruys A."/>
            <person name="Hutchinson M.I."/>
            <person name="Powell A.J."/>
            <person name="Barry K."/>
            <person name="Miller A.N."/>
            <person name="Grigoriev I.V."/>
            <person name="Debuchy R."/>
            <person name="Gladieux P."/>
            <person name="Thoren M.H."/>
            <person name="Johannesson H."/>
        </authorList>
    </citation>
    <scope>NUCLEOTIDE SEQUENCE</scope>
    <source>
        <strain evidence="1">CBS 532.94</strain>
    </source>
</reference>
<reference evidence="1" key="1">
    <citation type="journal article" date="2023" name="Mol. Phylogenet. Evol.">
        <title>Genome-scale phylogeny and comparative genomics of the fungal order Sordariales.</title>
        <authorList>
            <person name="Hensen N."/>
            <person name="Bonometti L."/>
            <person name="Westerberg I."/>
            <person name="Brannstrom I.O."/>
            <person name="Guillou S."/>
            <person name="Cros-Aarteil S."/>
            <person name="Calhoun S."/>
            <person name="Haridas S."/>
            <person name="Kuo A."/>
            <person name="Mondo S."/>
            <person name="Pangilinan J."/>
            <person name="Riley R."/>
            <person name="LaButti K."/>
            <person name="Andreopoulos B."/>
            <person name="Lipzen A."/>
            <person name="Chen C."/>
            <person name="Yan M."/>
            <person name="Daum C."/>
            <person name="Ng V."/>
            <person name="Clum A."/>
            <person name="Steindorff A."/>
            <person name="Ohm R.A."/>
            <person name="Martin F."/>
            <person name="Silar P."/>
            <person name="Natvig D.O."/>
            <person name="Lalanne C."/>
            <person name="Gautier V."/>
            <person name="Ament-Velasquez S.L."/>
            <person name="Kruys A."/>
            <person name="Hutchinson M.I."/>
            <person name="Powell A.J."/>
            <person name="Barry K."/>
            <person name="Miller A.N."/>
            <person name="Grigoriev I.V."/>
            <person name="Debuchy R."/>
            <person name="Gladieux P."/>
            <person name="Hiltunen Thoren M."/>
            <person name="Johannesson H."/>
        </authorList>
    </citation>
    <scope>NUCLEOTIDE SEQUENCE</scope>
    <source>
        <strain evidence="1">CBS 532.94</strain>
    </source>
</reference>
<keyword evidence="2" id="KW-1185">Reference proteome</keyword>
<protein>
    <submittedName>
        <fullName evidence="1">Uncharacterized protein</fullName>
    </submittedName>
</protein>
<evidence type="ECO:0000313" key="1">
    <source>
        <dbReference type="EMBL" id="KAK4234422.1"/>
    </source>
</evidence>
<proteinExistence type="predicted"/>
<name>A0AAN7H7P7_9PEZI</name>
<gene>
    <name evidence="1" type="ORF">C8A03DRAFT_18680</name>
</gene>